<feature type="transmembrane region" description="Helical" evidence="19">
    <location>
        <begin position="853"/>
        <end position="874"/>
    </location>
</feature>
<dbReference type="PROSITE" id="PS51456">
    <property type="entry name" value="MYOSIN_MOTOR"/>
    <property type="match status" value="1"/>
</dbReference>
<feature type="region of interest" description="Disordered" evidence="18">
    <location>
        <begin position="1838"/>
        <end position="1858"/>
    </location>
</feature>
<dbReference type="Gene3D" id="1.20.58.530">
    <property type="match status" value="1"/>
</dbReference>
<reference evidence="21 22" key="1">
    <citation type="journal article" date="2021" name="Elife">
        <title>Chloroplast acquisition without the gene transfer in kleptoplastic sea slugs, Plakobranchus ocellatus.</title>
        <authorList>
            <person name="Maeda T."/>
            <person name="Takahashi S."/>
            <person name="Yoshida T."/>
            <person name="Shimamura S."/>
            <person name="Takaki Y."/>
            <person name="Nagai Y."/>
            <person name="Toyoda A."/>
            <person name="Suzuki Y."/>
            <person name="Arimoto A."/>
            <person name="Ishii H."/>
            <person name="Satoh N."/>
            <person name="Nishiyama T."/>
            <person name="Hasebe M."/>
            <person name="Maruyama T."/>
            <person name="Minagawa J."/>
            <person name="Obokata J."/>
            <person name="Shigenobu S."/>
        </authorList>
    </citation>
    <scope>NUCLEOTIDE SEQUENCE [LARGE SCALE GENOMIC DNA]</scope>
</reference>
<name>A0AAV4E081_9GAST</name>
<evidence type="ECO:0000256" key="13">
    <source>
        <dbReference type="ARBA" id="ARBA00023175"/>
    </source>
</evidence>
<evidence type="ECO:0000256" key="10">
    <source>
        <dbReference type="ARBA" id="ARBA00023054"/>
    </source>
</evidence>
<evidence type="ECO:0000256" key="11">
    <source>
        <dbReference type="ARBA" id="ARBA00023123"/>
    </source>
</evidence>
<keyword evidence="3" id="KW-1003">Cell membrane</keyword>
<evidence type="ECO:0000256" key="12">
    <source>
        <dbReference type="ARBA" id="ARBA00023136"/>
    </source>
</evidence>
<comment type="subcellular location">
    <subcellularLocation>
        <location evidence="1">Cell membrane</location>
        <topology evidence="1">Multi-pass membrane protein</topology>
    </subcellularLocation>
</comment>
<dbReference type="GO" id="GO:0003774">
    <property type="term" value="F:cytoskeletal motor activity"/>
    <property type="evidence" value="ECO:0007669"/>
    <property type="project" value="UniProtKB-UniRule"/>
</dbReference>
<organism evidence="21 22">
    <name type="scientific">Plakobranchus ocellatus</name>
    <dbReference type="NCBI Taxonomy" id="259542"/>
    <lineage>
        <taxon>Eukaryota</taxon>
        <taxon>Metazoa</taxon>
        <taxon>Spiralia</taxon>
        <taxon>Lophotrochozoa</taxon>
        <taxon>Mollusca</taxon>
        <taxon>Gastropoda</taxon>
        <taxon>Heterobranchia</taxon>
        <taxon>Euthyneura</taxon>
        <taxon>Panpulmonata</taxon>
        <taxon>Sacoglossa</taxon>
        <taxon>Placobranchoidea</taxon>
        <taxon>Plakobranchidae</taxon>
        <taxon>Plakobranchus</taxon>
    </lineage>
</organism>
<dbReference type="Gene3D" id="3.40.850.10">
    <property type="entry name" value="Kinesin motor domain"/>
    <property type="match status" value="1"/>
</dbReference>
<dbReference type="Pfam" id="PF03142">
    <property type="entry name" value="Chitin_synth_2"/>
    <property type="match status" value="1"/>
</dbReference>
<dbReference type="GO" id="GO:0016459">
    <property type="term" value="C:myosin complex"/>
    <property type="evidence" value="ECO:0007669"/>
    <property type="project" value="UniProtKB-KW"/>
</dbReference>
<evidence type="ECO:0000256" key="16">
    <source>
        <dbReference type="ARBA" id="ARBA00048014"/>
    </source>
</evidence>
<feature type="region of interest" description="Disordered" evidence="18">
    <location>
        <begin position="783"/>
        <end position="813"/>
    </location>
</feature>
<dbReference type="EMBL" id="BLXT01008499">
    <property type="protein sequence ID" value="GFO49740.1"/>
    <property type="molecule type" value="Genomic_DNA"/>
</dbReference>
<feature type="region of interest" description="Disordered" evidence="18">
    <location>
        <begin position="714"/>
        <end position="768"/>
    </location>
</feature>
<feature type="compositionally biased region" description="Low complexity" evidence="18">
    <location>
        <begin position="1904"/>
        <end position="1913"/>
    </location>
</feature>
<comment type="similarity">
    <text evidence="17">Belongs to the TRAFAC class myosin-kinesin ATPase superfamily. Myosin family.</text>
</comment>
<feature type="non-terminal residue" evidence="21">
    <location>
        <position position="2001"/>
    </location>
</feature>
<evidence type="ECO:0000256" key="3">
    <source>
        <dbReference type="ARBA" id="ARBA00022475"/>
    </source>
</evidence>
<evidence type="ECO:0000256" key="9">
    <source>
        <dbReference type="ARBA" id="ARBA00022989"/>
    </source>
</evidence>
<dbReference type="InterPro" id="IPR027417">
    <property type="entry name" value="P-loop_NTPase"/>
</dbReference>
<keyword evidence="8 17" id="KW-0067">ATP-binding</keyword>
<keyword evidence="13 17" id="KW-0505">Motor protein</keyword>
<dbReference type="PANTHER" id="PTHR22914">
    <property type="entry name" value="CHITIN SYNTHASE"/>
    <property type="match status" value="1"/>
</dbReference>
<feature type="transmembrane region" description="Helical" evidence="19">
    <location>
        <begin position="1744"/>
        <end position="1765"/>
    </location>
</feature>
<feature type="transmembrane region" description="Helical" evidence="19">
    <location>
        <begin position="1023"/>
        <end position="1049"/>
    </location>
</feature>
<gene>
    <name evidence="21" type="ORF">PoB_007624500</name>
</gene>
<dbReference type="Gene3D" id="1.20.120.720">
    <property type="entry name" value="Myosin VI head, motor domain, U50 subdomain"/>
    <property type="match status" value="1"/>
</dbReference>
<evidence type="ECO:0000256" key="17">
    <source>
        <dbReference type="PROSITE-ProRule" id="PRU00782"/>
    </source>
</evidence>
<dbReference type="PANTHER" id="PTHR22914:SF42">
    <property type="entry name" value="CHITIN SYNTHASE"/>
    <property type="match status" value="1"/>
</dbReference>
<keyword evidence="5" id="KW-0808">Transferase</keyword>
<dbReference type="Proteomes" id="UP000735302">
    <property type="component" value="Unassembled WGS sequence"/>
</dbReference>
<keyword evidence="4" id="KW-0328">Glycosyltransferase</keyword>
<evidence type="ECO:0000256" key="14">
    <source>
        <dbReference type="ARBA" id="ARBA00023180"/>
    </source>
</evidence>
<feature type="transmembrane region" description="Helical" evidence="19">
    <location>
        <begin position="960"/>
        <end position="985"/>
    </location>
</feature>
<keyword evidence="22" id="KW-1185">Reference proteome</keyword>
<dbReference type="GO" id="GO:0004100">
    <property type="term" value="F:chitin synthase activity"/>
    <property type="evidence" value="ECO:0007669"/>
    <property type="project" value="UniProtKB-EC"/>
</dbReference>
<evidence type="ECO:0000256" key="15">
    <source>
        <dbReference type="ARBA" id="ARBA00046329"/>
    </source>
</evidence>
<dbReference type="InterPro" id="IPR004835">
    <property type="entry name" value="Chitin_synth"/>
</dbReference>
<feature type="compositionally biased region" description="Polar residues" evidence="18">
    <location>
        <begin position="1991"/>
        <end position="2001"/>
    </location>
</feature>
<feature type="transmembrane region" description="Helical" evidence="19">
    <location>
        <begin position="1806"/>
        <end position="1825"/>
    </location>
</feature>
<feature type="binding site" evidence="17">
    <location>
        <begin position="88"/>
        <end position="95"/>
    </location>
    <ligand>
        <name>ATP</name>
        <dbReference type="ChEBI" id="CHEBI:30616"/>
    </ligand>
</feature>
<evidence type="ECO:0000256" key="8">
    <source>
        <dbReference type="ARBA" id="ARBA00022840"/>
    </source>
</evidence>
<dbReference type="Gene3D" id="1.10.10.820">
    <property type="match status" value="1"/>
</dbReference>
<feature type="transmembrane region" description="Helical" evidence="19">
    <location>
        <begin position="930"/>
        <end position="948"/>
    </location>
</feature>
<comment type="catalytic activity">
    <reaction evidence="16">
        <text>[(1-&gt;4)-N-acetyl-beta-D-glucosaminyl](n) + UDP-N-acetyl-alpha-D-glucosamine = [(1-&gt;4)-N-acetyl-beta-D-glucosaminyl](n+1) + UDP + H(+)</text>
        <dbReference type="Rhea" id="RHEA:16637"/>
        <dbReference type="Rhea" id="RHEA-COMP:9593"/>
        <dbReference type="Rhea" id="RHEA-COMP:9595"/>
        <dbReference type="ChEBI" id="CHEBI:15378"/>
        <dbReference type="ChEBI" id="CHEBI:17029"/>
        <dbReference type="ChEBI" id="CHEBI:57705"/>
        <dbReference type="ChEBI" id="CHEBI:58223"/>
        <dbReference type="EC" id="2.4.1.16"/>
    </reaction>
</comment>
<keyword evidence="14" id="KW-0325">Glycoprotein</keyword>
<dbReference type="Gene3D" id="1.20.5.4820">
    <property type="match status" value="1"/>
</dbReference>
<evidence type="ECO:0000256" key="6">
    <source>
        <dbReference type="ARBA" id="ARBA00022692"/>
    </source>
</evidence>
<dbReference type="GO" id="GO:0005886">
    <property type="term" value="C:plasma membrane"/>
    <property type="evidence" value="ECO:0007669"/>
    <property type="project" value="UniProtKB-SubCell"/>
</dbReference>
<evidence type="ECO:0000259" key="20">
    <source>
        <dbReference type="PROSITE" id="PS51456"/>
    </source>
</evidence>
<evidence type="ECO:0000313" key="22">
    <source>
        <dbReference type="Proteomes" id="UP000735302"/>
    </source>
</evidence>
<dbReference type="PRINTS" id="PR00193">
    <property type="entry name" value="MYOSINHEAVY"/>
</dbReference>
<dbReference type="GO" id="GO:0003779">
    <property type="term" value="F:actin binding"/>
    <property type="evidence" value="ECO:0007669"/>
    <property type="project" value="UniProtKB-KW"/>
</dbReference>
<feature type="region of interest" description="Disordered" evidence="18">
    <location>
        <begin position="1898"/>
        <end position="1919"/>
    </location>
</feature>
<keyword evidence="6 19" id="KW-0812">Transmembrane</keyword>
<comment type="similarity">
    <text evidence="15">Belongs to the chitin synthase family. Class IV subfamily.</text>
</comment>
<protein>
    <recommendedName>
        <fullName evidence="2">chitin synthase</fullName>
        <ecNumber evidence="2">2.4.1.16</ecNumber>
    </recommendedName>
</protein>
<evidence type="ECO:0000256" key="19">
    <source>
        <dbReference type="SAM" id="Phobius"/>
    </source>
</evidence>
<proteinExistence type="inferred from homology"/>
<dbReference type="EC" id="2.4.1.16" evidence="2"/>
<keyword evidence="10" id="KW-0175">Coiled coil</keyword>
<keyword evidence="12 19" id="KW-0472">Membrane</keyword>
<keyword evidence="9 19" id="KW-1133">Transmembrane helix</keyword>
<feature type="domain" description="Myosin motor" evidence="20">
    <location>
        <begin position="2"/>
        <end position="696"/>
    </location>
</feature>
<evidence type="ECO:0000313" key="21">
    <source>
        <dbReference type="EMBL" id="GFO49740.1"/>
    </source>
</evidence>
<evidence type="ECO:0000256" key="5">
    <source>
        <dbReference type="ARBA" id="ARBA00022679"/>
    </source>
</evidence>
<dbReference type="FunFam" id="3.90.550.10:FF:000139">
    <property type="entry name" value="Chitin synthase 8"/>
    <property type="match status" value="1"/>
</dbReference>
<feature type="transmembrane region" description="Helical" evidence="19">
    <location>
        <begin position="1720"/>
        <end position="1738"/>
    </location>
</feature>
<dbReference type="Gene3D" id="3.90.550.10">
    <property type="entry name" value="Spore Coat Polysaccharide Biosynthesis Protein SpsA, Chain A"/>
    <property type="match status" value="1"/>
</dbReference>
<evidence type="ECO:0000256" key="18">
    <source>
        <dbReference type="SAM" id="MobiDB-lite"/>
    </source>
</evidence>
<sequence length="2001" mass="226687">MESDDDLSRLRVLDEGTVLRHLKRRYFADEFYFHEEYGLEASGLTTGSSELSLTHISVPSRPHIFWTAQQSYLRLLRTNTNQCVLVSGESGTGKTESTKHFIDHISFLCKNRRGSRLDEQITRVNPLLEAFGNAVTPLNTNSSRFGKLIELHIDSQSLLCGVQVILFWFFFSLFPKAKIQDYLLEKSRVVNQGYGERNFHIFYYLFAGLSEEQKVYYNLRAARDYRILQHGRDPAFSRKAFKDMGTTFNELIDLMGTVGFTNNDVNTVLTVLAAILHLTNISFQESDDGADSVSVLDDDELASGENLKQMKKLYQADDGRDALAKALYCRLFGWIVSQINENLSQDGTNWENTRTLSILDFAGFERFERNSLDQLCINVANEKLHRFFCHHIFSMEQRDLEAQGVKADLVEFKDNQKLIDLFFQKPQGVFYLLDEESRFPQSTNKSLVAKLNSACASNDHFLPVRGSAHGFTILHYAGKVFYDARGMLERNRDRLGPHLEDVMLKSTNELVKLLFITKEHVTGSYSRSFGALRCRPKLPQVPGTQQTGRQISLPGLRSNGLDTRDKSFVSRYFRKSLTELVSKLENSQPWFVRCVRPNEKSLPATFVDTLVTSQLRYNGLLEIAKIRRDGFPVRLSFEDFIERYKEIATNQADISQGGRWQAENILTTNTLEGWALGHSMVFLQLETQRKLDKKLDQIRRQALEKQRRQLEQEMARKRAEEEKIEREKREMERRRKADMEDGARHDGLQGSGWEQRKDNFSSPQSGHNKVKDWIDVLNVESCENAQQPGPNGGDGSQTSTEESEAANDQHGEYGSAENSHILHRGAWDRFQIVPRDNHPDHASLQTGMKLVKAVCYVITLLVVCSMALASKLAFLTLTTGLVKVAEPANWSVLPSSQQTGLLYPHHRANQGSRASKLNVQADSNDPRPTLTLLAICFPYLCNTVVYTGRSLFGSSHWPSFRMIFVMLAIELAHTAGVCLLAFRVLPSVDMLRALIVLTSVYSGPALMMACSSIMNTIKGNGGYILKSFIGTACFIIQVASVTVCCVQPFSLTPEDHSQLRALTSDSDVKDDTISRPNLRRSHFMWEIPVSLVLVSLSFWENFLEGDFQIFGYKLSINAWKKSLHQVRQRLYIWMSLWKIVWSILLAVALVDQFSFSLSFLQEDQHGGVEFFLFHRALLCDASELCHNSAALPPGLGAAPRRILQGLDDFRFHNDDGSDIIPQVYACATMWHETRSEMVKLLKSMFRMDIDHSARSIAQKYYRIKDPDYYEYETHVFFDDAFDQSEDGEATPNSFVLRFIECLDEAISSVHERPTTMHHPERTPTIYGGRLTWTLPGGTSLVVHLKDKRKIRNRKRWSQVMYLYYLLGYNILANGEAAPEHIPEETAHAAFGKKVKLTAAQLRKRRQSAFYSRTAIFNYVTEDIQRKQRIDTHSKEINVKIIKPIPQFTDEVIFCLESHASYMALQGSKQMKVRGCQVCTMGKMRKNFPTLALQPLLCKSENTYILTLDGDVDFKPEAVRLLVDRMKKNRKVGAACGRIHPIGTGPIVWYQQFEYAIGHWLQKATEHVFGCVLCAPGCFSLFRGSALMDDNVARMYATKSSEAGHYVQFDQGEDRWLSTLLLQQGYRIDYCAAADAYTQAPETFTEFFNQRRRWGPSTLANILDLLGDWRNVVHMNDNVSSLYIFYQTMMFVSTLLGPATVLLMMAGAYQVVFKITVFQSYLLSILPAVGYLLLCMLAKPSTQLSVAAVMSAVFAIVMTIVMVGTVGTAIEGSITSPNVLFMVMILVIFVTSGFLHPRELGDLVPGAIYFICIPAGYLILTIYFLTNLHVVSWGTRETPAKKSKEELEEEKAEKEEKQKRKKESNGIFGWLGLRKIVKEFGEITRQFKDLLYKSNKKQKKKDKSSALSDPDSASNGSTESTNTLLRELIIELRHGRQARTGVAGGSDHSLVAPSKTKKHLAVPGTLPLLGLASPLPQSSDEDNDDGEDEAKTQLNKDQSLEQ</sequence>
<feature type="transmembrane region" description="Helical" evidence="19">
    <location>
        <begin position="991"/>
        <end position="1011"/>
    </location>
</feature>
<feature type="compositionally biased region" description="Acidic residues" evidence="18">
    <location>
        <begin position="1978"/>
        <end position="1987"/>
    </location>
</feature>
<feature type="compositionally biased region" description="Basic and acidic residues" evidence="18">
    <location>
        <begin position="714"/>
        <end position="747"/>
    </location>
</feature>
<feature type="region of interest" description="Disordered" evidence="18">
    <location>
        <begin position="1938"/>
        <end position="2001"/>
    </location>
</feature>
<feature type="transmembrane region" description="Helical" evidence="19">
    <location>
        <begin position="1777"/>
        <end position="1794"/>
    </location>
</feature>
<evidence type="ECO:0000256" key="7">
    <source>
        <dbReference type="ARBA" id="ARBA00022741"/>
    </source>
</evidence>
<feature type="compositionally biased region" description="Basic and acidic residues" evidence="18">
    <location>
        <begin position="1838"/>
        <end position="1857"/>
    </location>
</feature>
<dbReference type="GO" id="GO:0005524">
    <property type="term" value="F:ATP binding"/>
    <property type="evidence" value="ECO:0007669"/>
    <property type="project" value="UniProtKB-UniRule"/>
</dbReference>
<dbReference type="SMART" id="SM00242">
    <property type="entry name" value="MYSc"/>
    <property type="match status" value="1"/>
</dbReference>
<dbReference type="Pfam" id="PF00063">
    <property type="entry name" value="Myosin_head"/>
    <property type="match status" value="2"/>
</dbReference>
<dbReference type="InterPro" id="IPR029044">
    <property type="entry name" value="Nucleotide-diphossugar_trans"/>
</dbReference>
<feature type="transmembrane region" description="Helical" evidence="19">
    <location>
        <begin position="1130"/>
        <end position="1150"/>
    </location>
</feature>
<dbReference type="SUPFAM" id="SSF53448">
    <property type="entry name" value="Nucleotide-diphospho-sugar transferases"/>
    <property type="match status" value="1"/>
</dbReference>
<dbReference type="SUPFAM" id="SSF52540">
    <property type="entry name" value="P-loop containing nucleoside triphosphate hydrolases"/>
    <property type="match status" value="1"/>
</dbReference>
<dbReference type="GO" id="GO:0006031">
    <property type="term" value="P:chitin biosynthetic process"/>
    <property type="evidence" value="ECO:0007669"/>
    <property type="project" value="TreeGrafter"/>
</dbReference>
<evidence type="ECO:0000256" key="4">
    <source>
        <dbReference type="ARBA" id="ARBA00022676"/>
    </source>
</evidence>
<accession>A0AAV4E081</accession>
<keyword evidence="7 17" id="KW-0547">Nucleotide-binding</keyword>
<evidence type="ECO:0000256" key="1">
    <source>
        <dbReference type="ARBA" id="ARBA00004651"/>
    </source>
</evidence>
<keyword evidence="11 17" id="KW-0518">Myosin</keyword>
<comment type="caution">
    <text evidence="21">The sequence shown here is derived from an EMBL/GenBank/DDBJ whole genome shotgun (WGS) entry which is preliminary data.</text>
</comment>
<dbReference type="InterPro" id="IPR001609">
    <property type="entry name" value="Myosin_head_motor_dom-like"/>
</dbReference>
<feature type="region of interest" description="Actin-binding" evidence="17">
    <location>
        <begin position="577"/>
        <end position="599"/>
    </location>
</feature>
<dbReference type="InterPro" id="IPR036961">
    <property type="entry name" value="Kinesin_motor_dom_sf"/>
</dbReference>
<keyword evidence="17" id="KW-0009">Actin-binding</keyword>
<evidence type="ECO:0000256" key="2">
    <source>
        <dbReference type="ARBA" id="ARBA00012543"/>
    </source>
</evidence>
<feature type="transmembrane region" description="Helical" evidence="19">
    <location>
        <begin position="1683"/>
        <end position="1708"/>
    </location>
</feature>